<dbReference type="Pfam" id="PF01513">
    <property type="entry name" value="NAD_kinase"/>
    <property type="match status" value="1"/>
</dbReference>
<dbReference type="PIRSF" id="PIRSF016907">
    <property type="entry name" value="Kin_ATP-NAD"/>
    <property type="match status" value="1"/>
</dbReference>
<reference evidence="1 2" key="1">
    <citation type="journal article" date="2013" name="Genome Biol. Evol.">
        <title>Genomic Diversity of "Deep Ecotype" Alteromonas macleodii Isolates: Evidence for Pan-Mediterranean Clonal Frames.</title>
        <authorList>
            <person name="Lopez-Perez M."/>
            <person name="Gonzaga A."/>
            <person name="Rodriguez-Valera F."/>
        </authorList>
    </citation>
    <scope>NUCLEOTIDE SEQUENCE [LARGE SCALE GENOMIC DNA]</scope>
    <source>
        <strain evidence="2">'English Channel 615'</strain>
    </source>
</reference>
<dbReference type="AlphaFoldDB" id="S5AGQ4"/>
<dbReference type="GO" id="GO:0003951">
    <property type="term" value="F:NAD+ kinase activity"/>
    <property type="evidence" value="ECO:0007669"/>
    <property type="project" value="InterPro"/>
</dbReference>
<evidence type="ECO:0000313" key="1">
    <source>
        <dbReference type="EMBL" id="AGP78494.1"/>
    </source>
</evidence>
<dbReference type="InterPro" id="IPR002504">
    <property type="entry name" value="NADK"/>
</dbReference>
<dbReference type="InterPro" id="IPR017438">
    <property type="entry name" value="ATP-NAD_kinase_N"/>
</dbReference>
<dbReference type="InterPro" id="IPR016064">
    <property type="entry name" value="NAD/diacylglycerol_kinase_sf"/>
</dbReference>
<dbReference type="SUPFAM" id="SSF111331">
    <property type="entry name" value="NAD kinase/diacylglycerol kinase-like"/>
    <property type="match status" value="1"/>
</dbReference>
<evidence type="ECO:0000313" key="2">
    <source>
        <dbReference type="Proteomes" id="UP000014909"/>
    </source>
</evidence>
<dbReference type="BioCyc" id="AMAC1300253:G12YX-2113-MONOMER"/>
<name>S5AGQ4_9ALTE</name>
<organism evidence="1 2">
    <name type="scientific">Alteromonas mediterranea 615</name>
    <dbReference type="NCBI Taxonomy" id="1300253"/>
    <lineage>
        <taxon>Bacteria</taxon>
        <taxon>Pseudomonadati</taxon>
        <taxon>Pseudomonadota</taxon>
        <taxon>Gammaproteobacteria</taxon>
        <taxon>Alteromonadales</taxon>
        <taxon>Alteromonadaceae</taxon>
        <taxon>Alteromonas/Salinimonas group</taxon>
        <taxon>Alteromonas</taxon>
    </lineage>
</organism>
<dbReference type="KEGG" id="amh:I633_13190"/>
<dbReference type="GO" id="GO:0051287">
    <property type="term" value="F:NAD binding"/>
    <property type="evidence" value="ECO:0007669"/>
    <property type="project" value="UniProtKB-ARBA"/>
</dbReference>
<dbReference type="GO" id="GO:0005524">
    <property type="term" value="F:ATP binding"/>
    <property type="evidence" value="ECO:0007669"/>
    <property type="project" value="UniProtKB-ARBA"/>
</dbReference>
<dbReference type="PANTHER" id="PTHR40697:SF2">
    <property type="entry name" value="ATP-NAD KINASE-RELATED"/>
    <property type="match status" value="1"/>
</dbReference>
<dbReference type="InterPro" id="IPR039065">
    <property type="entry name" value="AcoX-like"/>
</dbReference>
<dbReference type="PANTHER" id="PTHR40697">
    <property type="entry name" value="ACETOIN CATABOLISM PROTEIN X"/>
    <property type="match status" value="1"/>
</dbReference>
<keyword evidence="1" id="KW-0808">Transferase</keyword>
<dbReference type="GO" id="GO:0006741">
    <property type="term" value="P:NADP+ biosynthetic process"/>
    <property type="evidence" value="ECO:0007669"/>
    <property type="project" value="InterPro"/>
</dbReference>
<gene>
    <name evidence="1" type="ORF">I633_13190</name>
</gene>
<protein>
    <submittedName>
        <fullName evidence="1">ATP-NAD/AcoX kinase</fullName>
    </submittedName>
</protein>
<dbReference type="EMBL" id="CP004846">
    <property type="protein sequence ID" value="AGP78494.1"/>
    <property type="molecule type" value="Genomic_DNA"/>
</dbReference>
<keyword evidence="1" id="KW-0418">Kinase</keyword>
<sequence>MNETGSSSPALFKLGVVVNPFAGIGGALALKGSDGAEIREKALAMGAEKKANEKMAKALSILEALSGQFTVFTASGDMGETVCESLGVSYKVIYASDAEQTEGEDSERAAKAMVDAQVDLLLFAGGDGTARNICSVVGTQVPVLGVPAGCKIHSGVYCVSPAAAGQVVSQMIAGELVSEMDAEVRDIDENAFREGKVIAKHYGEMRVPAELTYVQAVKMGGKEDEALVLDDIAAYVSEIMDDEPDRYFVMGSGSTVGAVMEFLGLDNTLLGVDVVKQGELIASDVTADELVSLTQNKPTKVILTVIGGQGHILGRGNQQLSPAFIRQIGKQNMLVVATKHKLQALNGKPLRLDSSDAALDAELAGRLRLLPATKTKYFARLFKRLAFGANQFHLELKYRNRKLIYNNRKE</sequence>
<dbReference type="Proteomes" id="UP000014909">
    <property type="component" value="Chromosome"/>
</dbReference>
<dbReference type="PATRIC" id="fig|1300253.3.peg.2752"/>
<dbReference type="Gene3D" id="3.40.50.10330">
    <property type="entry name" value="Probable inorganic polyphosphate/atp-NAD kinase, domain 1"/>
    <property type="match status" value="1"/>
</dbReference>
<dbReference type="Pfam" id="PF20143">
    <property type="entry name" value="NAD_kinase_C"/>
    <property type="match status" value="1"/>
</dbReference>
<dbReference type="InterPro" id="IPR011386">
    <property type="entry name" value="Put_ATP-NAD_kin"/>
</dbReference>
<accession>S5AGQ4</accession>
<proteinExistence type="predicted"/>
<dbReference type="HOGENOM" id="CLU_064691_0_0_6"/>